<protein>
    <submittedName>
        <fullName evidence="1">Class I SAM-dependent DNA methyltransferase</fullName>
    </submittedName>
</protein>
<evidence type="ECO:0000313" key="1">
    <source>
        <dbReference type="EMBL" id="QHN36676.1"/>
    </source>
</evidence>
<dbReference type="RefSeq" id="WP_213244943.1">
    <property type="nucleotide sequence ID" value="NZ_CP045806.1"/>
</dbReference>
<evidence type="ECO:0000313" key="2">
    <source>
        <dbReference type="Proteomes" id="UP001059836"/>
    </source>
</evidence>
<dbReference type="GO" id="GO:0032259">
    <property type="term" value="P:methylation"/>
    <property type="evidence" value="ECO:0007669"/>
    <property type="project" value="UniProtKB-KW"/>
</dbReference>
<proteinExistence type="predicted"/>
<dbReference type="Proteomes" id="UP001059836">
    <property type="component" value="Chromosome"/>
</dbReference>
<keyword evidence="2" id="KW-1185">Reference proteome</keyword>
<gene>
    <name evidence="1" type="ORF">GII31_19005</name>
</gene>
<keyword evidence="1" id="KW-0808">Transferase</keyword>
<organism evidence="1 2">
    <name type="scientific">Gordonia pseudamarae</name>
    <dbReference type="NCBI Taxonomy" id="2831662"/>
    <lineage>
        <taxon>Bacteria</taxon>
        <taxon>Bacillati</taxon>
        <taxon>Actinomycetota</taxon>
        <taxon>Actinomycetes</taxon>
        <taxon>Mycobacteriales</taxon>
        <taxon>Gordoniaceae</taxon>
        <taxon>Gordonia</taxon>
    </lineage>
</organism>
<dbReference type="EMBL" id="CP045809">
    <property type="protein sequence ID" value="QHN36676.1"/>
    <property type="molecule type" value="Genomic_DNA"/>
</dbReference>
<reference evidence="1" key="1">
    <citation type="journal article" date="2021" name="Nat. Microbiol.">
        <title>Cocultivation of an ultrasmall environmental parasitic bacterium with lytic ability against bacteria associated with wastewater foams.</title>
        <authorList>
            <person name="Batinovic S."/>
            <person name="Rose J.J.A."/>
            <person name="Ratcliffe J."/>
            <person name="Seviour R.J."/>
            <person name="Petrovski S."/>
        </authorList>
    </citation>
    <scope>NUCLEOTIDE SEQUENCE</scope>
    <source>
        <strain evidence="1">CON9</strain>
    </source>
</reference>
<sequence>MKTLEQTVAQHRDEWAARSRAQQQLEIANNEAVAKLYGLEDEVSSDVPLERVSLTNNSAFRWPNKTPEERDALFTESAIVDLVSYAVGCMFGRYSLDAPGLILGDQGSTLQDYLTKVSASSAGDLRFMPDADNVIPFVDDGWFEDDVVEQFRQFLKVAFGTEHFEANLRFVEESLGVKTLRDYFITRSGRSKFYDDHVKRYKKRPIYWMFASPKGSFNALIYLHRYTPSTVSTVLNEYLREYENKLQRAFEQAEAAAAGGTSAKDQKEADRLRKVLAELRDYEHDVLYPLATRQVSIDLDDGVKVNYPKFYPAVKKIAGLEASDG</sequence>
<name>A0ABX6ILW7_9ACTN</name>
<accession>A0ABX6ILW7</accession>
<dbReference type="GO" id="GO:0008168">
    <property type="term" value="F:methyltransferase activity"/>
    <property type="evidence" value="ECO:0007669"/>
    <property type="project" value="UniProtKB-KW"/>
</dbReference>
<keyword evidence="1" id="KW-0489">Methyltransferase</keyword>